<feature type="signal peptide" evidence="6">
    <location>
        <begin position="1"/>
        <end position="25"/>
    </location>
</feature>
<feature type="domain" description="Receptor ligand binding region" evidence="7">
    <location>
        <begin position="177"/>
        <end position="368"/>
    </location>
</feature>
<sequence length="451" mass="49103">MFLLTARYIAIIYLLLFCYIDLVASKSYKANSGRSGSGISVGNSQTNAVGTNSGSIGSASANAAGPGGGGTNSRVSINSGTASGVGGGTSSRLSGNGPGIRNSAEHQLNIGLLVPHTNFGRREYLRSINSAVQGLQKGRGSKLTFLKDHEFQTSNIHFDMMSLTPSPTAILNTLCKEFLHANVTAILYMMNYESYGRSTASAQYFLQLAGYLGIPVISWNADNSGLERRASQSALQLQLAPSIEHQSAAMLSILERYKWHQFSVVTSQIAGHDDFVQAVREQVAAMDHFKFTILNSIIVTRPSDLLELVNSEARVMLLYCTKSEAIEILHAAEELQITGENYVWVVTQSVIENTQTHPQFPVGMLGVHFDTSSGALVNEIATAIRVYAYGVEYYLNDVKILDDDWIRISFPVKIKVGVGGTVVKYFSNIYVTFRWKVNPTNLTSSLPLMVT</sequence>
<dbReference type="VEuPathDB" id="VectorBase:AFUN2_011419"/>
<dbReference type="SUPFAM" id="SSF53822">
    <property type="entry name" value="Periplasmic binding protein-like I"/>
    <property type="match status" value="1"/>
</dbReference>
<dbReference type="GO" id="GO:0016020">
    <property type="term" value="C:membrane"/>
    <property type="evidence" value="ECO:0007669"/>
    <property type="project" value="UniProtKB-SubCell"/>
</dbReference>
<feature type="region of interest" description="Disordered" evidence="5">
    <location>
        <begin position="60"/>
        <end position="100"/>
    </location>
</feature>
<evidence type="ECO:0000313" key="8">
    <source>
        <dbReference type="EnsemblMetazoa" id="AFUN018640-PA"/>
    </source>
</evidence>
<protein>
    <submittedName>
        <fullName evidence="8">ANF_receptor domain-containing protein</fullName>
    </submittedName>
</protein>
<dbReference type="VEuPathDB" id="VectorBase:AFUN018640"/>
<evidence type="ECO:0000256" key="2">
    <source>
        <dbReference type="ARBA" id="ARBA00022692"/>
    </source>
</evidence>
<evidence type="ECO:0000256" key="4">
    <source>
        <dbReference type="ARBA" id="ARBA00023136"/>
    </source>
</evidence>
<name>A0A4Y0BI77_ANOFN</name>
<dbReference type="Gene3D" id="3.40.50.2300">
    <property type="match status" value="1"/>
</dbReference>
<comment type="subcellular location">
    <subcellularLocation>
        <location evidence="1">Membrane</location>
    </subcellularLocation>
</comment>
<dbReference type="AlphaFoldDB" id="A0A4Y0BI77"/>
<keyword evidence="2" id="KW-0812">Transmembrane</keyword>
<dbReference type="InterPro" id="IPR001828">
    <property type="entry name" value="ANF_lig-bd_rcpt"/>
</dbReference>
<accession>A0A4Y0BI77</accession>
<dbReference type="Pfam" id="PF01094">
    <property type="entry name" value="ANF_receptor"/>
    <property type="match status" value="1"/>
</dbReference>
<keyword evidence="4" id="KW-0472">Membrane</keyword>
<reference evidence="8" key="1">
    <citation type="submission" date="2020-05" db="UniProtKB">
        <authorList>
            <consortium name="EnsemblMetazoa"/>
        </authorList>
    </citation>
    <scope>IDENTIFICATION</scope>
    <source>
        <strain evidence="8">FUMOZ</strain>
    </source>
</reference>
<dbReference type="FunFam" id="3.40.50.2300:FF:000193">
    <property type="entry name" value="Glutamate receptor ionotropic, NMDA 2B"/>
    <property type="match status" value="1"/>
</dbReference>
<proteinExistence type="predicted"/>
<keyword evidence="3" id="KW-1133">Transmembrane helix</keyword>
<keyword evidence="6" id="KW-0732">Signal</keyword>
<feature type="chain" id="PRO_5021215337" evidence="6">
    <location>
        <begin position="26"/>
        <end position="451"/>
    </location>
</feature>
<organism evidence="8">
    <name type="scientific">Anopheles funestus</name>
    <name type="common">African malaria mosquito</name>
    <dbReference type="NCBI Taxonomy" id="62324"/>
    <lineage>
        <taxon>Eukaryota</taxon>
        <taxon>Metazoa</taxon>
        <taxon>Ecdysozoa</taxon>
        <taxon>Arthropoda</taxon>
        <taxon>Hexapoda</taxon>
        <taxon>Insecta</taxon>
        <taxon>Pterygota</taxon>
        <taxon>Neoptera</taxon>
        <taxon>Endopterygota</taxon>
        <taxon>Diptera</taxon>
        <taxon>Nematocera</taxon>
        <taxon>Culicoidea</taxon>
        <taxon>Culicidae</taxon>
        <taxon>Anophelinae</taxon>
        <taxon>Anopheles</taxon>
    </lineage>
</organism>
<evidence type="ECO:0000256" key="1">
    <source>
        <dbReference type="ARBA" id="ARBA00004370"/>
    </source>
</evidence>
<evidence type="ECO:0000259" key="7">
    <source>
        <dbReference type="Pfam" id="PF01094"/>
    </source>
</evidence>
<dbReference type="InterPro" id="IPR028082">
    <property type="entry name" value="Peripla_BP_I"/>
</dbReference>
<evidence type="ECO:0000256" key="5">
    <source>
        <dbReference type="SAM" id="MobiDB-lite"/>
    </source>
</evidence>
<dbReference type="EnsemblMetazoa" id="AFUN018640-RA">
    <property type="protein sequence ID" value="AFUN018640-PA"/>
    <property type="gene ID" value="AFUN018640"/>
</dbReference>
<evidence type="ECO:0000256" key="6">
    <source>
        <dbReference type="SAM" id="SignalP"/>
    </source>
</evidence>
<evidence type="ECO:0000256" key="3">
    <source>
        <dbReference type="ARBA" id="ARBA00022989"/>
    </source>
</evidence>
<dbReference type="STRING" id="62324.A0A4Y0BI77"/>